<dbReference type="AlphaFoldDB" id="A0A2P5HUX6"/>
<evidence type="ECO:0000313" key="2">
    <source>
        <dbReference type="EMBL" id="POS74043.1"/>
    </source>
</evidence>
<dbReference type="STRING" id="158607.A0A2P5HUX6"/>
<name>A0A2P5HUX6_DIAHE</name>
<gene>
    <name evidence="2" type="ORF">DHEL01_v207570</name>
</gene>
<dbReference type="PANTHER" id="PTHR42951:SF14">
    <property type="entry name" value="METALLO-BETA-LACTAMASE SUPERFAMILY PROTEIN"/>
    <property type="match status" value="1"/>
</dbReference>
<reference evidence="2" key="1">
    <citation type="submission" date="2017-09" db="EMBL/GenBank/DDBJ databases">
        <title>Polyketide synthases of a Diaporthe helianthi virulent isolate.</title>
        <authorList>
            <person name="Baroncelli R."/>
        </authorList>
    </citation>
    <scope>NUCLEOTIDE SEQUENCE [LARGE SCALE GENOMIC DNA]</scope>
    <source>
        <strain evidence="2">7/96</strain>
    </source>
</reference>
<dbReference type="InterPro" id="IPR001279">
    <property type="entry name" value="Metallo-B-lactamas"/>
</dbReference>
<organism evidence="2 3">
    <name type="scientific">Diaporthe helianthi</name>
    <dbReference type="NCBI Taxonomy" id="158607"/>
    <lineage>
        <taxon>Eukaryota</taxon>
        <taxon>Fungi</taxon>
        <taxon>Dikarya</taxon>
        <taxon>Ascomycota</taxon>
        <taxon>Pezizomycotina</taxon>
        <taxon>Sordariomycetes</taxon>
        <taxon>Sordariomycetidae</taxon>
        <taxon>Diaporthales</taxon>
        <taxon>Diaporthaceae</taxon>
        <taxon>Diaporthe</taxon>
    </lineage>
</organism>
<dbReference type="Proteomes" id="UP000094444">
    <property type="component" value="Unassembled WGS sequence"/>
</dbReference>
<dbReference type="InterPro" id="IPR036866">
    <property type="entry name" value="RibonucZ/Hydroxyglut_hydro"/>
</dbReference>
<accession>A0A2P5HUX6</accession>
<evidence type="ECO:0000313" key="3">
    <source>
        <dbReference type="Proteomes" id="UP000094444"/>
    </source>
</evidence>
<dbReference type="InterPro" id="IPR050855">
    <property type="entry name" value="NDM-1-like"/>
</dbReference>
<proteinExistence type="predicted"/>
<evidence type="ECO:0000259" key="1">
    <source>
        <dbReference type="SMART" id="SM00849"/>
    </source>
</evidence>
<dbReference type="OrthoDB" id="536211at2759"/>
<dbReference type="InParanoid" id="A0A2P5HUX6"/>
<dbReference type="EMBL" id="MAVT02000692">
    <property type="protein sequence ID" value="POS74043.1"/>
    <property type="molecule type" value="Genomic_DNA"/>
</dbReference>
<feature type="domain" description="Metallo-beta-lactamase" evidence="1">
    <location>
        <begin position="31"/>
        <end position="221"/>
    </location>
</feature>
<dbReference type="Pfam" id="PF00753">
    <property type="entry name" value="Lactamase_B"/>
    <property type="match status" value="1"/>
</dbReference>
<comment type="caution">
    <text evidence="2">The sequence shown here is derived from an EMBL/GenBank/DDBJ whole genome shotgun (WGS) entry which is preliminary data.</text>
</comment>
<dbReference type="Gene3D" id="3.60.15.10">
    <property type="entry name" value="Ribonuclease Z/Hydroxyacylglutathione hydrolase-like"/>
    <property type="match status" value="1"/>
</dbReference>
<dbReference type="SMART" id="SM00849">
    <property type="entry name" value="Lactamase_B"/>
    <property type="match status" value="1"/>
</dbReference>
<dbReference type="SUPFAM" id="SSF56281">
    <property type="entry name" value="Metallo-hydrolase/oxidoreductase"/>
    <property type="match status" value="1"/>
</dbReference>
<protein>
    <submittedName>
        <fullName evidence="2">Metallo-beta-lactamase superfamily protein</fullName>
    </submittedName>
</protein>
<dbReference type="PANTHER" id="PTHR42951">
    <property type="entry name" value="METALLO-BETA-LACTAMASE DOMAIN-CONTAINING"/>
    <property type="match status" value="1"/>
</dbReference>
<keyword evidence="3" id="KW-1185">Reference proteome</keyword>
<dbReference type="CDD" id="cd07739">
    <property type="entry name" value="metallo-hydrolase-like_MBL-fold"/>
    <property type="match status" value="1"/>
</dbReference>
<sequence length="290" mass="32420">MGSKLHVDVYIAPAIPAETGYPEERQRVWSPISCVLVHGPTSAALIDAPTTVEQGAAISKWIAETIPGKKLEYIYTTHAHPDHFHSVPVIERRFPGVQFVATSNVVTGIKQLYETAYDFVWPGLFPDQLSSTKPVPKALPPNGEFFVDGEKLHGVDVGHTDNEFSTFLHVPSVGLVVTGDIVYGDCHQHFGEANTPARRKEWLDAIDRIEALAPHIVIAGHKRATQADGPYLIQATREYIYTFERELARAKSSQELYERMLELYPQRWNHFILAYGCEESFKARGTPGKL</sequence>